<name>Q6CTB8_KLULA</name>
<dbReference type="SUPFAM" id="SSF52833">
    <property type="entry name" value="Thioredoxin-like"/>
    <property type="match status" value="1"/>
</dbReference>
<evidence type="ECO:0000313" key="11">
    <source>
        <dbReference type="EMBL" id="CAH01672.1"/>
    </source>
</evidence>
<feature type="transmembrane region" description="Helical" evidence="9">
    <location>
        <begin position="267"/>
        <end position="289"/>
    </location>
</feature>
<evidence type="ECO:0000256" key="4">
    <source>
        <dbReference type="ARBA" id="ARBA00022692"/>
    </source>
</evidence>
<evidence type="ECO:0000256" key="7">
    <source>
        <dbReference type="ARBA" id="ARBA00022989"/>
    </source>
</evidence>
<feature type="chain" id="PRO_5004272229" evidence="10">
    <location>
        <begin position="21"/>
        <end position="345"/>
    </location>
</feature>
<evidence type="ECO:0000313" key="12">
    <source>
        <dbReference type="Proteomes" id="UP000000598"/>
    </source>
</evidence>
<evidence type="ECO:0000256" key="9">
    <source>
        <dbReference type="SAM" id="Phobius"/>
    </source>
</evidence>
<sequence length="345" mass="38584">MRLSTVFATFLVWYMSLVTAISNKRLLELSQKDGNVIKLNSKNYEKILNSPRKSDIVVFFTATATQFSCTLCLEMSPSFDVVANSWFSDHANGISKELENHGLFFAKSDFNAESKQLFSQFQLTSVPAFLVFKAGGKSINDVEKITVATELGANHLNFLADNIKNAVQIPDLFVYEPINWGACITTVVTVAIVTFVLVRYTSALLNVLTLRPLWGIACSFCITTLIAGAMFIKIRGSPFSGMSADRKSIVYFLEGQLQNQYAIESQIITVLYSVLASSFIGLICVVPYIQKWYQKKQHYGKAAIVNFSLALFFTAVIYIFYSALMAVFALKNTGYPFKLFKNPFK</sequence>
<keyword evidence="5 10" id="KW-0732">Signal</keyword>
<dbReference type="GO" id="GO:0008250">
    <property type="term" value="C:oligosaccharyltransferase complex"/>
    <property type="evidence" value="ECO:0007669"/>
    <property type="project" value="TreeGrafter"/>
</dbReference>
<keyword evidence="8 9" id="KW-0472">Membrane</keyword>
<dbReference type="Pfam" id="PF04756">
    <property type="entry name" value="OST3_OST6"/>
    <property type="match status" value="1"/>
</dbReference>
<comment type="subcellular location">
    <subcellularLocation>
        <location evidence="2">Endoplasmic reticulum membrane</location>
        <topology evidence="2">Multi-pass membrane protein</topology>
    </subcellularLocation>
</comment>
<evidence type="ECO:0000256" key="5">
    <source>
        <dbReference type="ARBA" id="ARBA00022729"/>
    </source>
</evidence>
<feature type="signal peptide" evidence="10">
    <location>
        <begin position="1"/>
        <end position="20"/>
    </location>
</feature>
<dbReference type="AlphaFoldDB" id="Q6CTB8"/>
<dbReference type="eggNOG" id="KOG2603">
    <property type="taxonomic scope" value="Eukaryota"/>
</dbReference>
<keyword evidence="4 9" id="KW-0812">Transmembrane</keyword>
<dbReference type="HOGENOM" id="CLU_052855_1_0_1"/>
<feature type="transmembrane region" description="Helical" evidence="9">
    <location>
        <begin position="309"/>
        <end position="330"/>
    </location>
</feature>
<dbReference type="PaxDb" id="284590-Q6CTB8"/>
<dbReference type="GO" id="GO:0018279">
    <property type="term" value="P:protein N-linked glycosylation via asparagine"/>
    <property type="evidence" value="ECO:0007669"/>
    <property type="project" value="TreeGrafter"/>
</dbReference>
<dbReference type="EMBL" id="CR382123">
    <property type="protein sequence ID" value="CAH01672.1"/>
    <property type="molecule type" value="Genomic_DNA"/>
</dbReference>
<dbReference type="PANTHER" id="PTHR12692">
    <property type="entry name" value="DOLICHYL-DIPHOSPHOOLIGOSACCHARIDE--PROTEIN GLYCOSYLTRANSFERASE-RELATED"/>
    <property type="match status" value="1"/>
</dbReference>
<evidence type="ECO:0000256" key="6">
    <source>
        <dbReference type="ARBA" id="ARBA00022824"/>
    </source>
</evidence>
<dbReference type="Proteomes" id="UP000000598">
    <property type="component" value="Chromosome C"/>
</dbReference>
<evidence type="ECO:0000256" key="1">
    <source>
        <dbReference type="ARBA" id="ARBA00002791"/>
    </source>
</evidence>
<comment type="function">
    <text evidence="1">Subunit of the oligosaccharyl transferase (OST) complex that catalyzes the initial transfer of a defined glycan (Glc(3)Man(9)GlcNAc(2) in eukaryotes) from the lipid carrier dolichol-pyrophosphate to an asparagine residue within an Asn-X-Ser/Thr consensus motif in nascent polypeptide chains, the first step in protein N-glycosylation. N-glycosylation occurs cotranslationally and the complex associates with the Sec61 complex at the channel-forming translocon complex that mediates protein translocation across the endoplasmic reticulum (ER). All subunits are required for a maximal enzyme activity.</text>
</comment>
<dbReference type="InterPro" id="IPR021149">
    <property type="entry name" value="OligosaccharylTrfase_OST3/OST6"/>
</dbReference>
<protein>
    <submittedName>
        <fullName evidence="11">KLLA0C13904p</fullName>
    </submittedName>
</protein>
<dbReference type="KEGG" id="kla:KLLA0_C13904g"/>
<evidence type="ECO:0000256" key="8">
    <source>
        <dbReference type="ARBA" id="ARBA00023136"/>
    </source>
</evidence>
<dbReference type="STRING" id="284590.Q6CTB8"/>
<evidence type="ECO:0000256" key="3">
    <source>
        <dbReference type="ARBA" id="ARBA00009561"/>
    </source>
</evidence>
<dbReference type="InterPro" id="IPR036249">
    <property type="entry name" value="Thioredoxin-like_sf"/>
</dbReference>
<keyword evidence="6" id="KW-0256">Endoplasmic reticulum</keyword>
<dbReference type="PANTHER" id="PTHR12692:SF0">
    <property type="entry name" value="GH11935P"/>
    <property type="match status" value="1"/>
</dbReference>
<organism evidence="11 12">
    <name type="scientific">Kluyveromyces lactis (strain ATCC 8585 / CBS 2359 / DSM 70799 / NBRC 1267 / NRRL Y-1140 / WM37)</name>
    <name type="common">Yeast</name>
    <name type="synonym">Candida sphaerica</name>
    <dbReference type="NCBI Taxonomy" id="284590"/>
    <lineage>
        <taxon>Eukaryota</taxon>
        <taxon>Fungi</taxon>
        <taxon>Dikarya</taxon>
        <taxon>Ascomycota</taxon>
        <taxon>Saccharomycotina</taxon>
        <taxon>Saccharomycetes</taxon>
        <taxon>Saccharomycetales</taxon>
        <taxon>Saccharomycetaceae</taxon>
        <taxon>Kluyveromyces</taxon>
    </lineage>
</organism>
<evidence type="ECO:0000256" key="10">
    <source>
        <dbReference type="SAM" id="SignalP"/>
    </source>
</evidence>
<comment type="similarity">
    <text evidence="3">Belongs to the OST3/OST6 family.</text>
</comment>
<dbReference type="FunCoup" id="Q6CTB8">
    <property type="interactions" value="295"/>
</dbReference>
<keyword evidence="12" id="KW-1185">Reference proteome</keyword>
<dbReference type="CDD" id="cd02947">
    <property type="entry name" value="TRX_family"/>
    <property type="match status" value="1"/>
</dbReference>
<reference evidence="11 12" key="1">
    <citation type="journal article" date="2004" name="Nature">
        <title>Genome evolution in yeasts.</title>
        <authorList>
            <consortium name="Genolevures"/>
            <person name="Dujon B."/>
            <person name="Sherman D."/>
            <person name="Fischer G."/>
            <person name="Durrens P."/>
            <person name="Casaregola S."/>
            <person name="Lafontaine I."/>
            <person name="de Montigny J."/>
            <person name="Marck C."/>
            <person name="Neuveglise C."/>
            <person name="Talla E."/>
            <person name="Goffard N."/>
            <person name="Frangeul L."/>
            <person name="Aigle M."/>
            <person name="Anthouard V."/>
            <person name="Babour A."/>
            <person name="Barbe V."/>
            <person name="Barnay S."/>
            <person name="Blanchin S."/>
            <person name="Beckerich J.M."/>
            <person name="Beyne E."/>
            <person name="Bleykasten C."/>
            <person name="Boisrame A."/>
            <person name="Boyer J."/>
            <person name="Cattolico L."/>
            <person name="Confanioleri F."/>
            <person name="de Daruvar A."/>
            <person name="Despons L."/>
            <person name="Fabre E."/>
            <person name="Fairhead C."/>
            <person name="Ferry-Dumazet H."/>
            <person name="Groppi A."/>
            <person name="Hantraye F."/>
            <person name="Hennequin C."/>
            <person name="Jauniaux N."/>
            <person name="Joyet P."/>
            <person name="Kachouri R."/>
            <person name="Kerrest A."/>
            <person name="Koszul R."/>
            <person name="Lemaire M."/>
            <person name="Lesur I."/>
            <person name="Ma L."/>
            <person name="Muller H."/>
            <person name="Nicaud J.M."/>
            <person name="Nikolski M."/>
            <person name="Oztas S."/>
            <person name="Ozier-Kalogeropoulos O."/>
            <person name="Pellenz S."/>
            <person name="Potier S."/>
            <person name="Richard G.F."/>
            <person name="Straub M.L."/>
            <person name="Suleau A."/>
            <person name="Swennene D."/>
            <person name="Tekaia F."/>
            <person name="Wesolowski-Louvel M."/>
            <person name="Westhof E."/>
            <person name="Wirth B."/>
            <person name="Zeniou-Meyer M."/>
            <person name="Zivanovic I."/>
            <person name="Bolotin-Fukuhara M."/>
            <person name="Thierry A."/>
            <person name="Bouchier C."/>
            <person name="Caudron B."/>
            <person name="Scarpelli C."/>
            <person name="Gaillardin C."/>
            <person name="Weissenbach J."/>
            <person name="Wincker P."/>
            <person name="Souciet J.L."/>
        </authorList>
    </citation>
    <scope>NUCLEOTIDE SEQUENCE [LARGE SCALE GENOMIC DNA]</scope>
    <source>
        <strain evidence="12">ATCC 8585 / CBS 2359 / DSM 70799 / NBRC 1267 / NRRL Y-1140 / WM37</strain>
    </source>
</reference>
<keyword evidence="7 9" id="KW-1133">Transmembrane helix</keyword>
<accession>Q6CTB8</accession>
<dbReference type="OMA" id="VLFGMYS"/>
<dbReference type="Gene3D" id="3.40.30.10">
    <property type="entry name" value="Glutaredoxin"/>
    <property type="match status" value="1"/>
</dbReference>
<dbReference type="InParanoid" id="Q6CTB8"/>
<proteinExistence type="inferred from homology"/>
<gene>
    <name evidence="11" type="ORF">KLLA0_C13904g</name>
</gene>
<evidence type="ECO:0000256" key="2">
    <source>
        <dbReference type="ARBA" id="ARBA00004477"/>
    </source>
</evidence>
<feature type="transmembrane region" description="Helical" evidence="9">
    <location>
        <begin position="212"/>
        <end position="232"/>
    </location>
</feature>
<feature type="transmembrane region" description="Helical" evidence="9">
    <location>
        <begin position="178"/>
        <end position="200"/>
    </location>
</feature>